<reference evidence="8 9" key="1">
    <citation type="submission" date="2015-12" db="EMBL/GenBank/DDBJ databases">
        <title>The genome of Folsomia candida.</title>
        <authorList>
            <person name="Faddeeva A."/>
            <person name="Derks M.F."/>
            <person name="Anvar Y."/>
            <person name="Smit S."/>
            <person name="Van Straalen N."/>
            <person name="Roelofs D."/>
        </authorList>
    </citation>
    <scope>NUCLEOTIDE SEQUENCE [LARGE SCALE GENOMIC DNA]</scope>
    <source>
        <strain evidence="8 9">VU population</strain>
        <tissue evidence="8">Whole body</tissue>
    </source>
</reference>
<dbReference type="Pfam" id="PF00248">
    <property type="entry name" value="Aldo_ket_red"/>
    <property type="match status" value="1"/>
</dbReference>
<name>A0A226F456_FOLCA</name>
<gene>
    <name evidence="8" type="ORF">Fcan01_03959</name>
</gene>
<sequence>MQKEVKSLLGKTFFIFQRFFVTMAAKVPTVKLNNGAEIPAFGLGTWKSKPGEVRAAVENAIDVGYRMIDCALAYQNENEVGQAIATKIKEGVVKREDLFVTGKLWNTFHRPDLVPIGIKKTLTDLGLDYVDLYLIHWPMGYKEDGELFPKDADGKFMYSDVDYLDTWKEMEAAVRAGQTKAIGFSNFNSDQVERVLQKGTIKPAMLQVECHPYLNQSKLIEWCQGKDIPVTAYSPLGSPDRPWAKPTDPNLLTDPKLEAIAKKYGKSTAQIILRWNAQRGLIIIPKTVSKARLEENISIFDFKLTHEDMELINSFDCNGRGCHLDWVKDHKYWPFNTPF</sequence>
<protein>
    <submittedName>
        <fullName evidence="8">Aldose reductase</fullName>
    </submittedName>
</protein>
<dbReference type="SUPFAM" id="SSF51430">
    <property type="entry name" value="NAD(P)-linked oxidoreductase"/>
    <property type="match status" value="1"/>
</dbReference>
<dbReference type="PROSITE" id="PS00063">
    <property type="entry name" value="ALDOKETO_REDUCTASE_3"/>
    <property type="match status" value="1"/>
</dbReference>
<dbReference type="Proteomes" id="UP000198287">
    <property type="component" value="Unassembled WGS sequence"/>
</dbReference>
<evidence type="ECO:0000256" key="4">
    <source>
        <dbReference type="PIRSR" id="PIRSR000097-1"/>
    </source>
</evidence>
<evidence type="ECO:0000313" key="9">
    <source>
        <dbReference type="Proteomes" id="UP000198287"/>
    </source>
</evidence>
<feature type="binding site" evidence="5">
    <location>
        <position position="136"/>
    </location>
    <ligand>
        <name>substrate</name>
    </ligand>
</feature>
<feature type="site" description="Lowers pKa of active site Tyr" evidence="6">
    <location>
        <position position="103"/>
    </location>
</feature>
<evidence type="ECO:0000256" key="3">
    <source>
        <dbReference type="ARBA" id="ARBA00023002"/>
    </source>
</evidence>
<evidence type="ECO:0000256" key="6">
    <source>
        <dbReference type="PIRSR" id="PIRSR000097-3"/>
    </source>
</evidence>
<comment type="caution">
    <text evidence="8">The sequence shown here is derived from an EMBL/GenBank/DDBJ whole genome shotgun (WGS) entry which is preliminary data.</text>
</comment>
<dbReference type="PANTHER" id="PTHR11732">
    <property type="entry name" value="ALDO/KETO REDUCTASE"/>
    <property type="match status" value="1"/>
</dbReference>
<keyword evidence="2" id="KW-0521">NADP</keyword>
<evidence type="ECO:0000313" key="8">
    <source>
        <dbReference type="EMBL" id="OXA64214.1"/>
    </source>
</evidence>
<dbReference type="PRINTS" id="PR00069">
    <property type="entry name" value="ALDKETRDTASE"/>
</dbReference>
<dbReference type="GO" id="GO:0016491">
    <property type="term" value="F:oxidoreductase activity"/>
    <property type="evidence" value="ECO:0007669"/>
    <property type="project" value="UniProtKB-KW"/>
</dbReference>
<keyword evidence="3" id="KW-0560">Oxidoreductase</keyword>
<evidence type="ECO:0000256" key="2">
    <source>
        <dbReference type="ARBA" id="ARBA00022857"/>
    </source>
</evidence>
<keyword evidence="9" id="KW-1185">Reference proteome</keyword>
<dbReference type="FunFam" id="3.20.20.100:FF:000006">
    <property type="entry name" value="Aldo-keto reductase family 1 member A1"/>
    <property type="match status" value="1"/>
</dbReference>
<dbReference type="EMBL" id="LNIX01000001">
    <property type="protein sequence ID" value="OXA64214.1"/>
    <property type="molecule type" value="Genomic_DNA"/>
</dbReference>
<dbReference type="OMA" id="HWPMAYQ"/>
<dbReference type="Gene3D" id="3.20.20.100">
    <property type="entry name" value="NADP-dependent oxidoreductase domain"/>
    <property type="match status" value="1"/>
</dbReference>
<dbReference type="STRING" id="158441.A0A226F456"/>
<feature type="active site" description="Proton donor" evidence="4">
    <location>
        <position position="74"/>
    </location>
</feature>
<dbReference type="PIRSF" id="PIRSF000097">
    <property type="entry name" value="AKR"/>
    <property type="match status" value="1"/>
</dbReference>
<dbReference type="InterPro" id="IPR036812">
    <property type="entry name" value="NAD(P)_OxRdtase_dom_sf"/>
</dbReference>
<dbReference type="InterPro" id="IPR020471">
    <property type="entry name" value="AKR"/>
</dbReference>
<dbReference type="InterPro" id="IPR023210">
    <property type="entry name" value="NADP_OxRdtase_dom"/>
</dbReference>
<dbReference type="InterPro" id="IPR018170">
    <property type="entry name" value="Aldo/ket_reductase_CS"/>
</dbReference>
<evidence type="ECO:0000256" key="1">
    <source>
        <dbReference type="ARBA" id="ARBA00007905"/>
    </source>
</evidence>
<feature type="domain" description="NADP-dependent oxidoreductase" evidence="7">
    <location>
        <begin position="42"/>
        <end position="315"/>
    </location>
</feature>
<comment type="similarity">
    <text evidence="1">Belongs to the aldo/keto reductase family.</text>
</comment>
<dbReference type="AlphaFoldDB" id="A0A226F456"/>
<accession>A0A226F456</accession>
<organism evidence="8 9">
    <name type="scientific">Folsomia candida</name>
    <name type="common">Springtail</name>
    <dbReference type="NCBI Taxonomy" id="158441"/>
    <lineage>
        <taxon>Eukaryota</taxon>
        <taxon>Metazoa</taxon>
        <taxon>Ecdysozoa</taxon>
        <taxon>Arthropoda</taxon>
        <taxon>Hexapoda</taxon>
        <taxon>Collembola</taxon>
        <taxon>Entomobryomorpha</taxon>
        <taxon>Isotomoidea</taxon>
        <taxon>Isotomidae</taxon>
        <taxon>Proisotominae</taxon>
        <taxon>Folsomia</taxon>
    </lineage>
</organism>
<dbReference type="OrthoDB" id="416253at2759"/>
<evidence type="ECO:0000256" key="5">
    <source>
        <dbReference type="PIRSR" id="PIRSR000097-2"/>
    </source>
</evidence>
<proteinExistence type="inferred from homology"/>
<evidence type="ECO:0000259" key="7">
    <source>
        <dbReference type="Pfam" id="PF00248"/>
    </source>
</evidence>